<organism evidence="5 6">
    <name type="scientific">Didymodactylos carnosus</name>
    <dbReference type="NCBI Taxonomy" id="1234261"/>
    <lineage>
        <taxon>Eukaryota</taxon>
        <taxon>Metazoa</taxon>
        <taxon>Spiralia</taxon>
        <taxon>Gnathifera</taxon>
        <taxon>Rotifera</taxon>
        <taxon>Eurotatoria</taxon>
        <taxon>Bdelloidea</taxon>
        <taxon>Philodinida</taxon>
        <taxon>Philodinidae</taxon>
        <taxon>Didymodactylos</taxon>
    </lineage>
</organism>
<dbReference type="Pfam" id="PF13606">
    <property type="entry name" value="Ank_3"/>
    <property type="match status" value="1"/>
</dbReference>
<evidence type="ECO:0000313" key="6">
    <source>
        <dbReference type="Proteomes" id="UP000682733"/>
    </source>
</evidence>
<evidence type="ECO:0000313" key="4">
    <source>
        <dbReference type="EMBL" id="CAF1543288.1"/>
    </source>
</evidence>
<dbReference type="PROSITE" id="PS50088">
    <property type="entry name" value="ANK_REPEAT"/>
    <property type="match status" value="3"/>
</dbReference>
<dbReference type="Pfam" id="PF12796">
    <property type="entry name" value="Ank_2"/>
    <property type="match status" value="2"/>
</dbReference>
<dbReference type="PROSITE" id="PS50297">
    <property type="entry name" value="ANK_REP_REGION"/>
    <property type="match status" value="2"/>
</dbReference>
<evidence type="ECO:0000256" key="1">
    <source>
        <dbReference type="ARBA" id="ARBA00022737"/>
    </source>
</evidence>
<dbReference type="InterPro" id="IPR050889">
    <property type="entry name" value="Dendritic_Spine_Reg/Scaffold"/>
</dbReference>
<keyword evidence="1" id="KW-0677">Repeat</keyword>
<feature type="repeat" description="ANK" evidence="3">
    <location>
        <begin position="73"/>
        <end position="97"/>
    </location>
</feature>
<dbReference type="EMBL" id="CAJOBA010061576">
    <property type="protein sequence ID" value="CAF4331956.1"/>
    <property type="molecule type" value="Genomic_DNA"/>
</dbReference>
<dbReference type="SMART" id="SM00248">
    <property type="entry name" value="ANK"/>
    <property type="match status" value="7"/>
</dbReference>
<reference evidence="5" key="1">
    <citation type="submission" date="2021-02" db="EMBL/GenBank/DDBJ databases">
        <authorList>
            <person name="Nowell W R."/>
        </authorList>
    </citation>
    <scope>NUCLEOTIDE SEQUENCE</scope>
</reference>
<feature type="non-terminal residue" evidence="5">
    <location>
        <position position="1"/>
    </location>
</feature>
<comment type="caution">
    <text evidence="5">The sequence shown here is derived from an EMBL/GenBank/DDBJ whole genome shotgun (WGS) entry which is preliminary data.</text>
</comment>
<name>A0A8S2U9R7_9BILA</name>
<protein>
    <submittedName>
        <fullName evidence="5">Uncharacterized protein</fullName>
    </submittedName>
</protein>
<dbReference type="SUPFAM" id="SSF48403">
    <property type="entry name" value="Ankyrin repeat"/>
    <property type="match status" value="1"/>
</dbReference>
<dbReference type="InterPro" id="IPR036770">
    <property type="entry name" value="Ankyrin_rpt-contain_sf"/>
</dbReference>
<gene>
    <name evidence="4" type="ORF">OVA965_LOCUS38893</name>
    <name evidence="5" type="ORF">TMI583_LOCUS40122</name>
</gene>
<feature type="repeat" description="ANK" evidence="3">
    <location>
        <begin position="177"/>
        <end position="209"/>
    </location>
</feature>
<proteinExistence type="predicted"/>
<evidence type="ECO:0000256" key="3">
    <source>
        <dbReference type="PROSITE-ProRule" id="PRU00023"/>
    </source>
</evidence>
<dbReference type="PANTHER" id="PTHR24166">
    <property type="entry name" value="ROLLING PEBBLES, ISOFORM B"/>
    <property type="match status" value="1"/>
</dbReference>
<feature type="repeat" description="ANK" evidence="3">
    <location>
        <begin position="278"/>
        <end position="310"/>
    </location>
</feature>
<dbReference type="Pfam" id="PF00023">
    <property type="entry name" value="Ank"/>
    <property type="match status" value="1"/>
</dbReference>
<evidence type="ECO:0000256" key="2">
    <source>
        <dbReference type="ARBA" id="ARBA00023043"/>
    </source>
</evidence>
<accession>A0A8S2U9R7</accession>
<dbReference type="Proteomes" id="UP000677228">
    <property type="component" value="Unassembled WGS sequence"/>
</dbReference>
<keyword evidence="2 3" id="KW-0040">ANK repeat</keyword>
<dbReference type="AlphaFoldDB" id="A0A8S2U9R7"/>
<dbReference type="Gene3D" id="1.25.40.20">
    <property type="entry name" value="Ankyrin repeat-containing domain"/>
    <property type="match status" value="2"/>
</dbReference>
<sequence>MDSRELNEQSFVRACIDNDIETARLLIRRVDINRKDKSDVQRTHLHDACLRNSLEFVKFLCQHGANEFLADQKGRTALHYASSMGSTDIVEYLIKRNTHKMSIKRSQLKFTSQQRTTVSRSGKTYQLQVGGDRVLAQTRYGESHVISYPFSFNERDYEEDSIIEVETNDYVNCVDKENRTPLHYACGEGHLSTVQIILENGGSLYDCDEGGRNCLIYACREGHVNVAEFLIETYDCDINLVSDIGWCCLHYSCAKGYSSIVSLLLSQPSCKIDVVNDAQNTPLYYAIRSCNEDIVKQLLNFDSKIELTEKDWHDLNWLCKYWPVSIQQNLLLRFDYYLDCILCYVRLRTKITSQNTIRSLLENLLIPST</sequence>
<dbReference type="Proteomes" id="UP000682733">
    <property type="component" value="Unassembled WGS sequence"/>
</dbReference>
<dbReference type="InterPro" id="IPR002110">
    <property type="entry name" value="Ankyrin_rpt"/>
</dbReference>
<dbReference type="EMBL" id="CAJNOK010039216">
    <property type="protein sequence ID" value="CAF1543288.1"/>
    <property type="molecule type" value="Genomic_DNA"/>
</dbReference>
<evidence type="ECO:0000313" key="5">
    <source>
        <dbReference type="EMBL" id="CAF4331956.1"/>
    </source>
</evidence>
<dbReference type="PANTHER" id="PTHR24166:SF48">
    <property type="entry name" value="PROTEIN VAPYRIN"/>
    <property type="match status" value="1"/>
</dbReference>